<evidence type="ECO:0000256" key="1">
    <source>
        <dbReference type="ARBA" id="ARBA00022692"/>
    </source>
</evidence>
<dbReference type="InterPro" id="IPR011701">
    <property type="entry name" value="MFS"/>
</dbReference>
<protein>
    <submittedName>
        <fullName evidence="6">MFS transporter</fullName>
    </submittedName>
</protein>
<proteinExistence type="predicted"/>
<feature type="domain" description="Major facilitator superfamily (MFS) profile" evidence="5">
    <location>
        <begin position="14"/>
        <end position="399"/>
    </location>
</feature>
<sequence>MSRIAAPSYPPDRNWPLVASGAVLGCVGVGVIFALAVLLGPMSAATGWSRGALSSAMTLAFLSMGVGGFVWGALSDRIGPRKVVLVGSLLLGLACVLASLSATLWQFRLTYGVLMGVAVSSFFAPVIAATASSFEKRRNIAISLVSAGVGVAPMTMSPLVAWLVSHYDWRQTLLIVGLVAWALTLPAVWFVRASPIPEPTSPGTIADATVANAGQALRSHAFIVLAVTYFACCAAHSGPIFHTVSYAVGCGLAVTTAVTIYSMEGAAGLGGRILFGLMADRLGAKPVLVAGLLIQAIAAVSYLSVSQLNGFYAVAIVFGMAYGGTMPLYASLAREAFSPQILGLVLGAAGMLSALGMALGPLLGGWLFDRYGSYTWMYVGSMAVGLGAASIALWFPSKRKPREPDSLQALPQEG</sequence>
<feature type="transmembrane region" description="Helical" evidence="4">
    <location>
        <begin position="111"/>
        <end position="129"/>
    </location>
</feature>
<accession>A0A3D8VFE7</accession>
<dbReference type="InterPro" id="IPR036259">
    <property type="entry name" value="MFS_trans_sf"/>
</dbReference>
<dbReference type="PROSITE" id="PS51257">
    <property type="entry name" value="PROKAR_LIPOPROTEIN"/>
    <property type="match status" value="1"/>
</dbReference>
<dbReference type="GO" id="GO:0022857">
    <property type="term" value="F:transmembrane transporter activity"/>
    <property type="evidence" value="ECO:0007669"/>
    <property type="project" value="InterPro"/>
</dbReference>
<dbReference type="Gene3D" id="1.20.1250.20">
    <property type="entry name" value="MFS general substrate transporter like domains"/>
    <property type="match status" value="2"/>
</dbReference>
<feature type="transmembrane region" description="Helical" evidence="4">
    <location>
        <begin position="341"/>
        <end position="363"/>
    </location>
</feature>
<feature type="transmembrane region" description="Helical" evidence="4">
    <location>
        <begin position="246"/>
        <end position="275"/>
    </location>
</feature>
<feature type="transmembrane region" description="Helical" evidence="4">
    <location>
        <begin position="375"/>
        <end position="395"/>
    </location>
</feature>
<dbReference type="InterPro" id="IPR020846">
    <property type="entry name" value="MFS_dom"/>
</dbReference>
<dbReference type="RefSeq" id="WP_115842325.1">
    <property type="nucleotide sequence ID" value="NZ_CP183976.1"/>
</dbReference>
<evidence type="ECO:0000256" key="4">
    <source>
        <dbReference type="SAM" id="Phobius"/>
    </source>
</evidence>
<feature type="transmembrane region" description="Helical" evidence="4">
    <location>
        <begin position="141"/>
        <end position="165"/>
    </location>
</feature>
<dbReference type="PANTHER" id="PTHR11360">
    <property type="entry name" value="MONOCARBOXYLATE TRANSPORTER"/>
    <property type="match status" value="1"/>
</dbReference>
<feature type="transmembrane region" description="Helical" evidence="4">
    <location>
        <begin position="311"/>
        <end position="329"/>
    </location>
</feature>
<gene>
    <name evidence="6" type="ORF">DX912_09850</name>
</gene>
<dbReference type="PANTHER" id="PTHR11360:SF290">
    <property type="entry name" value="MONOCARBOXYLATE MFS PERMEASE"/>
    <property type="match status" value="1"/>
</dbReference>
<keyword evidence="3 4" id="KW-0472">Membrane</keyword>
<feature type="transmembrane region" description="Helical" evidence="4">
    <location>
        <begin position="52"/>
        <end position="71"/>
    </location>
</feature>
<feature type="transmembrane region" description="Helical" evidence="4">
    <location>
        <begin position="83"/>
        <end position="105"/>
    </location>
</feature>
<name>A0A3D8VFE7_9GAMM</name>
<evidence type="ECO:0000313" key="6">
    <source>
        <dbReference type="EMBL" id="RDY67558.1"/>
    </source>
</evidence>
<comment type="caution">
    <text evidence="6">The sequence shown here is derived from an EMBL/GenBank/DDBJ whole genome shotgun (WGS) entry which is preliminary data.</text>
</comment>
<keyword evidence="7" id="KW-1185">Reference proteome</keyword>
<evidence type="ECO:0000256" key="2">
    <source>
        <dbReference type="ARBA" id="ARBA00022989"/>
    </source>
</evidence>
<dbReference type="SUPFAM" id="SSF103473">
    <property type="entry name" value="MFS general substrate transporter"/>
    <property type="match status" value="1"/>
</dbReference>
<dbReference type="PROSITE" id="PS50850">
    <property type="entry name" value="MFS"/>
    <property type="match status" value="1"/>
</dbReference>
<dbReference type="Proteomes" id="UP000256829">
    <property type="component" value="Unassembled WGS sequence"/>
</dbReference>
<keyword evidence="2 4" id="KW-1133">Transmembrane helix</keyword>
<feature type="transmembrane region" description="Helical" evidence="4">
    <location>
        <begin position="221"/>
        <end position="240"/>
    </location>
</feature>
<dbReference type="Pfam" id="PF07690">
    <property type="entry name" value="MFS_1"/>
    <property type="match status" value="1"/>
</dbReference>
<evidence type="ECO:0000313" key="7">
    <source>
        <dbReference type="Proteomes" id="UP000256829"/>
    </source>
</evidence>
<keyword evidence="1 4" id="KW-0812">Transmembrane</keyword>
<feature type="transmembrane region" description="Helical" evidence="4">
    <location>
        <begin position="287"/>
        <end position="305"/>
    </location>
</feature>
<dbReference type="EMBL" id="QTJR01000005">
    <property type="protein sequence ID" value="RDY67558.1"/>
    <property type="molecule type" value="Genomic_DNA"/>
</dbReference>
<reference evidence="6 7" key="1">
    <citation type="submission" date="2018-08" db="EMBL/GenBank/DDBJ databases">
        <title>Lysobacter soli KCTC 22011, whole genome shotgun sequence.</title>
        <authorList>
            <person name="Zhang X."/>
            <person name="Feng G."/>
            <person name="Zhu H."/>
        </authorList>
    </citation>
    <scope>NUCLEOTIDE SEQUENCE [LARGE SCALE GENOMIC DNA]</scope>
    <source>
        <strain evidence="6 7">KCTC 22011</strain>
    </source>
</reference>
<feature type="transmembrane region" description="Helical" evidence="4">
    <location>
        <begin position="171"/>
        <end position="191"/>
    </location>
</feature>
<evidence type="ECO:0000259" key="5">
    <source>
        <dbReference type="PROSITE" id="PS50850"/>
    </source>
</evidence>
<feature type="transmembrane region" description="Helical" evidence="4">
    <location>
        <begin position="21"/>
        <end position="40"/>
    </location>
</feature>
<dbReference type="InterPro" id="IPR050327">
    <property type="entry name" value="Proton-linked_MCT"/>
</dbReference>
<evidence type="ECO:0000256" key="3">
    <source>
        <dbReference type="ARBA" id="ARBA00023136"/>
    </source>
</evidence>
<organism evidence="6 7">
    <name type="scientific">Lysobacter soli</name>
    <dbReference type="NCBI Taxonomy" id="453783"/>
    <lineage>
        <taxon>Bacteria</taxon>
        <taxon>Pseudomonadati</taxon>
        <taxon>Pseudomonadota</taxon>
        <taxon>Gammaproteobacteria</taxon>
        <taxon>Lysobacterales</taxon>
        <taxon>Lysobacteraceae</taxon>
        <taxon>Lysobacter</taxon>
    </lineage>
</organism>
<dbReference type="CDD" id="cd17355">
    <property type="entry name" value="MFS_YcxA_like"/>
    <property type="match status" value="1"/>
</dbReference>
<dbReference type="AlphaFoldDB" id="A0A3D8VFE7"/>